<dbReference type="AlphaFoldDB" id="A0A1T4M7K2"/>
<keyword evidence="3" id="KW-1185">Reference proteome</keyword>
<organism evidence="2 3">
    <name type="scientific">Porphyromonas circumdentaria</name>
    <dbReference type="NCBI Taxonomy" id="29524"/>
    <lineage>
        <taxon>Bacteria</taxon>
        <taxon>Pseudomonadati</taxon>
        <taxon>Bacteroidota</taxon>
        <taxon>Bacteroidia</taxon>
        <taxon>Bacteroidales</taxon>
        <taxon>Porphyromonadaceae</taxon>
        <taxon>Porphyromonas</taxon>
    </lineage>
</organism>
<dbReference type="Proteomes" id="UP000190121">
    <property type="component" value="Unassembled WGS sequence"/>
</dbReference>
<accession>A0A1T4M7K2</accession>
<sequence length="97" mass="10334">RLTVTATPDEGYTLHKITANGQDITDAKSFEVKEATTVQAEFKKDTALEEVATEQIVLYPNPAKDVVILTGGDGLRSCGDLFSRGCMSPPDGDGCRG</sequence>
<evidence type="ECO:0000313" key="2">
    <source>
        <dbReference type="EMBL" id="SJZ62881.1"/>
    </source>
</evidence>
<feature type="non-terminal residue" evidence="2">
    <location>
        <position position="1"/>
    </location>
</feature>
<evidence type="ECO:0000313" key="3">
    <source>
        <dbReference type="Proteomes" id="UP000190121"/>
    </source>
</evidence>
<dbReference type="EMBL" id="FUXE01000005">
    <property type="protein sequence ID" value="SJZ62881.1"/>
    <property type="molecule type" value="Genomic_DNA"/>
</dbReference>
<name>A0A1T4M7K2_9PORP</name>
<evidence type="ECO:0000259" key="1">
    <source>
        <dbReference type="Pfam" id="PF18998"/>
    </source>
</evidence>
<reference evidence="3" key="1">
    <citation type="submission" date="2017-02" db="EMBL/GenBank/DDBJ databases">
        <authorList>
            <person name="Varghese N."/>
            <person name="Submissions S."/>
        </authorList>
    </citation>
    <scope>NUCLEOTIDE SEQUENCE [LARGE SCALE GENOMIC DNA]</scope>
    <source>
        <strain evidence="3">ATCC 51356</strain>
    </source>
</reference>
<proteinExistence type="predicted"/>
<feature type="domain" description="Bacterial repeat" evidence="1">
    <location>
        <begin position="2"/>
        <end position="45"/>
    </location>
</feature>
<dbReference type="OrthoDB" id="1014871at2"/>
<gene>
    <name evidence="2" type="ORF">SAMN02745171_00680</name>
</gene>
<dbReference type="Pfam" id="PF18998">
    <property type="entry name" value="Flg_new_2"/>
    <property type="match status" value="1"/>
</dbReference>
<dbReference type="InterPro" id="IPR044060">
    <property type="entry name" value="Bacterial_rp_domain"/>
</dbReference>
<protein>
    <recommendedName>
        <fullName evidence="1">Bacterial repeat domain-containing protein</fullName>
    </recommendedName>
</protein>